<dbReference type="NCBIfam" id="TIGR01402">
    <property type="entry name" value="fliQ"/>
    <property type="match status" value="1"/>
</dbReference>
<evidence type="ECO:0000256" key="1">
    <source>
        <dbReference type="ARBA" id="ARBA00004651"/>
    </source>
</evidence>
<feature type="transmembrane region" description="Helical" evidence="9">
    <location>
        <begin position="12"/>
        <end position="35"/>
    </location>
</feature>
<dbReference type="FunCoup" id="S0EW52">
    <property type="interactions" value="100"/>
</dbReference>
<evidence type="ECO:0000256" key="7">
    <source>
        <dbReference type="ARBA" id="ARBA00023136"/>
    </source>
</evidence>
<dbReference type="RefSeq" id="WP_016481432.1">
    <property type="nucleotide sequence ID" value="NC_021487.1"/>
</dbReference>
<evidence type="ECO:0000256" key="3">
    <source>
        <dbReference type="ARBA" id="ARBA00021718"/>
    </source>
</evidence>
<evidence type="ECO:0000256" key="9">
    <source>
        <dbReference type="RuleBase" id="RU364090"/>
    </source>
</evidence>
<dbReference type="Pfam" id="PF01313">
    <property type="entry name" value="Bac_export_3"/>
    <property type="match status" value="1"/>
</dbReference>
<keyword evidence="7 9" id="KW-0472">Membrane</keyword>
<proteinExistence type="inferred from homology"/>
<evidence type="ECO:0000313" key="10">
    <source>
        <dbReference type="EMBL" id="CCW33868.1"/>
    </source>
</evidence>
<reference evidence="11" key="1">
    <citation type="submission" date="2013-03" db="EMBL/GenBank/DDBJ databases">
        <title>Genome sequence of Chthonomonas calidirosea, the first sequenced genome from the Armatimonadetes phylum (formally candidate division OP10).</title>
        <authorList>
            <person name="Lee K.C.Y."/>
            <person name="Morgan X.C."/>
            <person name="Dunfield P.F."/>
            <person name="Tamas I."/>
            <person name="Houghton K.M."/>
            <person name="Vyssotski M."/>
            <person name="Ryan J.L.J."/>
            <person name="Lagutin K."/>
            <person name="McDonald I.R."/>
            <person name="Stott M.B."/>
        </authorList>
    </citation>
    <scope>NUCLEOTIDE SEQUENCE [LARGE SCALE GENOMIC DNA]</scope>
    <source>
        <strain evidence="11">DSM 23976 / ICMP 18418 / T49</strain>
    </source>
</reference>
<evidence type="ECO:0000256" key="8">
    <source>
        <dbReference type="ARBA" id="ARBA00023143"/>
    </source>
</evidence>
<keyword evidence="6 9" id="KW-1133">Transmembrane helix</keyword>
<feature type="transmembrane region" description="Helical" evidence="9">
    <location>
        <begin position="55"/>
        <end position="81"/>
    </location>
</feature>
<keyword evidence="10" id="KW-0282">Flagellum</keyword>
<dbReference type="GO" id="GO:0044780">
    <property type="term" value="P:bacterial-type flagellum assembly"/>
    <property type="evidence" value="ECO:0007669"/>
    <property type="project" value="InterPro"/>
</dbReference>
<comment type="function">
    <text evidence="9">Role in flagellar biosynthesis.</text>
</comment>
<keyword evidence="10" id="KW-0969">Cilium</keyword>
<sequence length="86" mass="9565">MSSQEVLEAGRTMLVVTLQLSLPLLLFGLVAGVLVSIFQAVTQIQEYTLTFVPKLFAVVVALALFGPWMLASLVHFMHYAFDHMPR</sequence>
<dbReference type="eggNOG" id="COG1987">
    <property type="taxonomic scope" value="Bacteria"/>
</dbReference>
<dbReference type="EMBL" id="HF951689">
    <property type="protein sequence ID" value="CCW33868.1"/>
    <property type="molecule type" value="Genomic_DNA"/>
</dbReference>
<evidence type="ECO:0000256" key="5">
    <source>
        <dbReference type="ARBA" id="ARBA00022692"/>
    </source>
</evidence>
<dbReference type="OrthoDB" id="9806440at2"/>
<dbReference type="InterPro" id="IPR002191">
    <property type="entry name" value="Bac_export_3"/>
</dbReference>
<evidence type="ECO:0000313" key="11">
    <source>
        <dbReference type="Proteomes" id="UP000014227"/>
    </source>
</evidence>
<dbReference type="HOGENOM" id="CLU_164516_2_0_0"/>
<dbReference type="KEGG" id="ccz:CCALI_00028"/>
<comment type="subcellular location">
    <subcellularLocation>
        <location evidence="1 9">Cell membrane</location>
        <topology evidence="1">Multi-pass membrane protein</topology>
    </subcellularLocation>
    <subcellularLocation>
        <location evidence="9">Bacterial flagellum basal body</location>
    </subcellularLocation>
</comment>
<dbReference type="AlphaFoldDB" id="S0EW52"/>
<evidence type="ECO:0000256" key="4">
    <source>
        <dbReference type="ARBA" id="ARBA00022475"/>
    </source>
</evidence>
<accession>S0EW52</accession>
<keyword evidence="4 9" id="KW-1003">Cell membrane</keyword>
<gene>
    <name evidence="9" type="primary">fliQ</name>
    <name evidence="10" type="ORF">CCALI_00028</name>
</gene>
<dbReference type="GO" id="GO:0009425">
    <property type="term" value="C:bacterial-type flagellum basal body"/>
    <property type="evidence" value="ECO:0007669"/>
    <property type="project" value="UniProtKB-SubCell"/>
</dbReference>
<dbReference type="PIRSF" id="PIRSF004669">
    <property type="entry name" value="FliQ"/>
    <property type="match status" value="1"/>
</dbReference>
<dbReference type="STRING" id="454171.CP488_01132"/>
<organism evidence="10 11">
    <name type="scientific">Chthonomonas calidirosea (strain DSM 23976 / ICMP 18418 / T49)</name>
    <dbReference type="NCBI Taxonomy" id="1303518"/>
    <lineage>
        <taxon>Bacteria</taxon>
        <taxon>Bacillati</taxon>
        <taxon>Armatimonadota</taxon>
        <taxon>Chthonomonadia</taxon>
        <taxon>Chthonomonadales</taxon>
        <taxon>Chthonomonadaceae</taxon>
        <taxon>Chthonomonas</taxon>
    </lineage>
</organism>
<dbReference type="GO" id="GO:0005886">
    <property type="term" value="C:plasma membrane"/>
    <property type="evidence" value="ECO:0007669"/>
    <property type="project" value="UniProtKB-SubCell"/>
</dbReference>
<keyword evidence="8 9" id="KW-0975">Bacterial flagellum</keyword>
<keyword evidence="5 9" id="KW-0812">Transmembrane</keyword>
<dbReference type="InterPro" id="IPR006305">
    <property type="entry name" value="FliQ"/>
</dbReference>
<evidence type="ECO:0000256" key="2">
    <source>
        <dbReference type="ARBA" id="ARBA00006156"/>
    </source>
</evidence>
<dbReference type="InParanoid" id="S0EW52"/>
<protein>
    <recommendedName>
        <fullName evidence="3 9">Flagellar biosynthetic protein FliQ</fullName>
    </recommendedName>
</protein>
<dbReference type="PANTHER" id="PTHR34040">
    <property type="entry name" value="FLAGELLAR BIOSYNTHETIC PROTEIN FLIQ"/>
    <property type="match status" value="1"/>
</dbReference>
<evidence type="ECO:0000256" key="6">
    <source>
        <dbReference type="ARBA" id="ARBA00022989"/>
    </source>
</evidence>
<dbReference type="PANTHER" id="PTHR34040:SF2">
    <property type="entry name" value="FLAGELLAR BIOSYNTHETIC PROTEIN FLIQ"/>
    <property type="match status" value="1"/>
</dbReference>
<dbReference type="PATRIC" id="fig|1303518.3.peg.28"/>
<name>S0EW52_CHTCT</name>
<dbReference type="GO" id="GO:0009306">
    <property type="term" value="P:protein secretion"/>
    <property type="evidence" value="ECO:0007669"/>
    <property type="project" value="InterPro"/>
</dbReference>
<keyword evidence="11" id="KW-1185">Reference proteome</keyword>
<keyword evidence="10" id="KW-0966">Cell projection</keyword>
<dbReference type="PRINTS" id="PR00952">
    <property type="entry name" value="TYPE3IMQPROT"/>
</dbReference>
<comment type="similarity">
    <text evidence="2 9">Belongs to the FliQ/MopD/SpaQ family.</text>
</comment>
<dbReference type="Proteomes" id="UP000014227">
    <property type="component" value="Chromosome I"/>
</dbReference>